<evidence type="ECO:0000256" key="4">
    <source>
        <dbReference type="ARBA" id="ARBA00022982"/>
    </source>
</evidence>
<dbReference type="GO" id="GO:0005506">
    <property type="term" value="F:iron ion binding"/>
    <property type="evidence" value="ECO:0007669"/>
    <property type="project" value="UniProtKB-UniRule"/>
</dbReference>
<keyword evidence="5 8" id="KW-0408">Iron</keyword>
<evidence type="ECO:0000256" key="1">
    <source>
        <dbReference type="ARBA" id="ARBA00001927"/>
    </source>
</evidence>
<evidence type="ECO:0000256" key="7">
    <source>
        <dbReference type="ARBA" id="ARBA00023291"/>
    </source>
</evidence>
<proteinExistence type="predicted"/>
<accession>A0A173G4H1</accession>
<keyword evidence="7" id="KW-0003">3Fe-4S</keyword>
<keyword evidence="3 8" id="KW-0479">Metal-binding</keyword>
<dbReference type="PANTHER" id="PTHR36923">
    <property type="entry name" value="FERREDOXIN"/>
    <property type="match status" value="1"/>
</dbReference>
<dbReference type="EMBL" id="KX230849">
    <property type="protein sequence ID" value="ANH11398.1"/>
    <property type="molecule type" value="Genomic_DNA"/>
</dbReference>
<comment type="function">
    <text evidence="8">Ferredoxins are iron-sulfur proteins that transfer electrons in a wide variety of metabolic reactions.</text>
</comment>
<dbReference type="SUPFAM" id="SSF54862">
    <property type="entry name" value="4Fe-4S ferredoxins"/>
    <property type="match status" value="1"/>
</dbReference>
<evidence type="ECO:0000256" key="8">
    <source>
        <dbReference type="RuleBase" id="RU368020"/>
    </source>
</evidence>
<evidence type="ECO:0000313" key="9">
    <source>
        <dbReference type="EMBL" id="ANH11398.1"/>
    </source>
</evidence>
<comment type="cofactor">
    <cofactor evidence="1">
        <name>[3Fe-4S] cluster</name>
        <dbReference type="ChEBI" id="CHEBI:21137"/>
    </cofactor>
</comment>
<name>A0A173G4H1_9ACTN</name>
<evidence type="ECO:0000256" key="2">
    <source>
        <dbReference type="ARBA" id="ARBA00022448"/>
    </source>
</evidence>
<dbReference type="Pfam" id="PF13459">
    <property type="entry name" value="Fer4_15"/>
    <property type="match status" value="1"/>
</dbReference>
<dbReference type="GO" id="GO:0009055">
    <property type="term" value="F:electron transfer activity"/>
    <property type="evidence" value="ECO:0007669"/>
    <property type="project" value="UniProtKB-UniRule"/>
</dbReference>
<reference evidence="9" key="1">
    <citation type="submission" date="2016-05" db="EMBL/GenBank/DDBJ databases">
        <title>Streptomyces sp. SD85 biosynthetic gene cluster for sceliphrolactam.</title>
        <authorList>
            <person name="Low Z.J."/>
            <person name="Pang L.M."/>
            <person name="Cheang Q.W."/>
            <person name="Liang Z.-X."/>
        </authorList>
    </citation>
    <scope>NUCLEOTIDE SEQUENCE</scope>
    <source>
        <strain evidence="9">SD85</strain>
    </source>
</reference>
<dbReference type="PANTHER" id="PTHR36923:SF3">
    <property type="entry name" value="FERREDOXIN"/>
    <property type="match status" value="1"/>
</dbReference>
<organism evidence="9">
    <name type="scientific">Streptomyces sp. SD85</name>
    <dbReference type="NCBI Taxonomy" id="1849710"/>
    <lineage>
        <taxon>Bacteria</taxon>
        <taxon>Bacillati</taxon>
        <taxon>Actinomycetota</taxon>
        <taxon>Actinomycetes</taxon>
        <taxon>Kitasatosporales</taxon>
        <taxon>Streptomycetaceae</taxon>
        <taxon>Streptomyces</taxon>
    </lineage>
</organism>
<dbReference type="AlphaFoldDB" id="A0A173G4H1"/>
<evidence type="ECO:0000256" key="6">
    <source>
        <dbReference type="ARBA" id="ARBA00023014"/>
    </source>
</evidence>
<keyword evidence="6 8" id="KW-0411">Iron-sulfur</keyword>
<evidence type="ECO:0000256" key="5">
    <source>
        <dbReference type="ARBA" id="ARBA00023004"/>
    </source>
</evidence>
<sequence>MTGSGERFPAMRVSVETPRCVGSGQCAMLTPEVFDQDEDGIVVLLQEAPPEEVYEDVRQAAMTCPVQVISLDE</sequence>
<dbReference type="GO" id="GO:0051538">
    <property type="term" value="F:3 iron, 4 sulfur cluster binding"/>
    <property type="evidence" value="ECO:0007669"/>
    <property type="project" value="UniProtKB-KW"/>
</dbReference>
<keyword evidence="4 8" id="KW-0249">Electron transport</keyword>
<dbReference type="PRINTS" id="PR00352">
    <property type="entry name" value="3FE4SFRDOXIN"/>
</dbReference>
<dbReference type="InterPro" id="IPR001080">
    <property type="entry name" value="3Fe4S_ferredoxin"/>
</dbReference>
<dbReference type="InterPro" id="IPR051269">
    <property type="entry name" value="Fe-S_cluster_ET"/>
</dbReference>
<evidence type="ECO:0000256" key="3">
    <source>
        <dbReference type="ARBA" id="ARBA00022723"/>
    </source>
</evidence>
<protein>
    <recommendedName>
        <fullName evidence="8">Ferredoxin</fullName>
    </recommendedName>
</protein>
<keyword evidence="2 8" id="KW-0813">Transport</keyword>
<dbReference type="Gene3D" id="3.30.70.20">
    <property type="match status" value="1"/>
</dbReference>